<gene>
    <name evidence="1" type="primary">PARPA_12032.1 scaffold 44831</name>
</gene>
<accession>A0A0B7NQW9</accession>
<protein>
    <submittedName>
        <fullName evidence="1">Uncharacterized protein</fullName>
    </submittedName>
</protein>
<proteinExistence type="predicted"/>
<sequence>MCYTCTCNSIYGYNKKIEEKIARLKAPHDDAGEQLISYHIPHFLETWKPSKKKLSQSSEAKAPEPVRSVTVGDDVPNYFLDSNGRFSEQLLSYYESNLTEKAYGDIIKSRSHNTSITYGYKQLEFLFFFK</sequence>
<name>A0A0B7NQW9_9FUNG</name>
<reference evidence="1 2" key="1">
    <citation type="submission" date="2014-09" db="EMBL/GenBank/DDBJ databases">
        <authorList>
            <person name="Ellenberger Sabrina"/>
        </authorList>
    </citation>
    <scope>NUCLEOTIDE SEQUENCE [LARGE SCALE GENOMIC DNA]</scope>
    <source>
        <strain evidence="1 2">CBS 412.66</strain>
    </source>
</reference>
<dbReference type="EMBL" id="LN733720">
    <property type="protein sequence ID" value="CEP17733.1"/>
    <property type="molecule type" value="Genomic_DNA"/>
</dbReference>
<keyword evidence="2" id="KW-1185">Reference proteome</keyword>
<dbReference type="AlphaFoldDB" id="A0A0B7NQW9"/>
<organism evidence="1 2">
    <name type="scientific">Parasitella parasitica</name>
    <dbReference type="NCBI Taxonomy" id="35722"/>
    <lineage>
        <taxon>Eukaryota</taxon>
        <taxon>Fungi</taxon>
        <taxon>Fungi incertae sedis</taxon>
        <taxon>Mucoromycota</taxon>
        <taxon>Mucoromycotina</taxon>
        <taxon>Mucoromycetes</taxon>
        <taxon>Mucorales</taxon>
        <taxon>Mucorineae</taxon>
        <taxon>Mucoraceae</taxon>
        <taxon>Parasitella</taxon>
    </lineage>
</organism>
<dbReference type="Proteomes" id="UP000054107">
    <property type="component" value="Unassembled WGS sequence"/>
</dbReference>
<dbReference type="STRING" id="35722.A0A0B7NQW9"/>
<evidence type="ECO:0000313" key="1">
    <source>
        <dbReference type="EMBL" id="CEP17733.1"/>
    </source>
</evidence>
<evidence type="ECO:0000313" key="2">
    <source>
        <dbReference type="Proteomes" id="UP000054107"/>
    </source>
</evidence>